<name>A0A833H259_9LEPT</name>
<accession>A0A833H259</accession>
<dbReference type="Proteomes" id="UP000460298">
    <property type="component" value="Unassembled WGS sequence"/>
</dbReference>
<evidence type="ECO:0000256" key="1">
    <source>
        <dbReference type="SAM" id="SignalP"/>
    </source>
</evidence>
<feature type="chain" id="PRO_5032468590" evidence="1">
    <location>
        <begin position="22"/>
        <end position="329"/>
    </location>
</feature>
<protein>
    <submittedName>
        <fullName evidence="2">Uncharacterized protein</fullName>
    </submittedName>
</protein>
<gene>
    <name evidence="2" type="ORF">F9K24_09245</name>
</gene>
<dbReference type="AlphaFoldDB" id="A0A833H259"/>
<proteinExistence type="predicted"/>
<keyword evidence="1" id="KW-0732">Signal</keyword>
<organism evidence="2 3">
    <name type="scientific">Leptonema illini</name>
    <dbReference type="NCBI Taxonomy" id="183"/>
    <lineage>
        <taxon>Bacteria</taxon>
        <taxon>Pseudomonadati</taxon>
        <taxon>Spirochaetota</taxon>
        <taxon>Spirochaetia</taxon>
        <taxon>Leptospirales</taxon>
        <taxon>Leptospiraceae</taxon>
        <taxon>Leptonema</taxon>
    </lineage>
</organism>
<evidence type="ECO:0000313" key="2">
    <source>
        <dbReference type="EMBL" id="KAB2933042.1"/>
    </source>
</evidence>
<comment type="caution">
    <text evidence="2">The sequence shown here is derived from an EMBL/GenBank/DDBJ whole genome shotgun (WGS) entry which is preliminary data.</text>
</comment>
<reference evidence="2 3" key="1">
    <citation type="submission" date="2019-10" db="EMBL/GenBank/DDBJ databases">
        <title>Extracellular Electron Transfer in a Candidatus Methanoperedens spp. Enrichment Culture.</title>
        <authorList>
            <person name="Berger S."/>
            <person name="Rangel Shaw D."/>
            <person name="Berben T."/>
            <person name="In 'T Zandt M."/>
            <person name="Frank J."/>
            <person name="Reimann J."/>
            <person name="Jetten M.S.M."/>
            <person name="Welte C.U."/>
        </authorList>
    </citation>
    <scope>NUCLEOTIDE SEQUENCE [LARGE SCALE GENOMIC DNA]</scope>
    <source>
        <strain evidence="2">SB12</strain>
    </source>
</reference>
<dbReference type="EMBL" id="WBUI01000007">
    <property type="protein sequence ID" value="KAB2933042.1"/>
    <property type="molecule type" value="Genomic_DNA"/>
</dbReference>
<sequence length="329" mass="37032">MLFKRILLIAAFLLTGNTIFAHHGVSAPLPAGTSGFYTGSAYGFFSTYRKAEPENRNTLALSGFSGISIFEDRLGFTLSVPYVYHIQKDREDAARYGRAGLGIRGTLWRSEALSVDAHLRGLFPMGNDSDIYVRENWSEMRPALTLSTRGKGFYGMIEIEGIFPSSKLPDPEISPALYQAGLLPDLEKTTWNGYLCVQIPGCDSYVEMPTTASHELKKAGRGYLRLGWSMESTVFFASFLYRTPYEESLVLKETKNEVRSVFREAGLGLIHRYDRFTISLGWARPLYKPPTAGPLDQYYHVAVLKRLPPDSERFLLYRESWDLAVAIAF</sequence>
<evidence type="ECO:0000313" key="3">
    <source>
        <dbReference type="Proteomes" id="UP000460298"/>
    </source>
</evidence>
<feature type="signal peptide" evidence="1">
    <location>
        <begin position="1"/>
        <end position="21"/>
    </location>
</feature>